<keyword evidence="2" id="KW-0732">Signal</keyword>
<organism evidence="4 5">
    <name type="scientific">Hyalangium rubrum</name>
    <dbReference type="NCBI Taxonomy" id="3103134"/>
    <lineage>
        <taxon>Bacteria</taxon>
        <taxon>Pseudomonadati</taxon>
        <taxon>Myxococcota</taxon>
        <taxon>Myxococcia</taxon>
        <taxon>Myxococcales</taxon>
        <taxon>Cystobacterineae</taxon>
        <taxon>Archangiaceae</taxon>
        <taxon>Hyalangium</taxon>
    </lineage>
</organism>
<dbReference type="GO" id="GO:0016787">
    <property type="term" value="F:hydrolase activity"/>
    <property type="evidence" value="ECO:0007669"/>
    <property type="project" value="UniProtKB-KW"/>
</dbReference>
<dbReference type="InterPro" id="IPR001314">
    <property type="entry name" value="Peptidase_S1A"/>
</dbReference>
<dbReference type="Pfam" id="PF13365">
    <property type="entry name" value="Trypsin_2"/>
    <property type="match status" value="1"/>
</dbReference>
<gene>
    <name evidence="4" type="ORF">SYV04_07745</name>
</gene>
<dbReference type="PANTHER" id="PTHR24256">
    <property type="entry name" value="TRYPTASE-RELATED"/>
    <property type="match status" value="1"/>
</dbReference>
<feature type="signal peptide" evidence="2">
    <location>
        <begin position="1"/>
        <end position="27"/>
    </location>
</feature>
<dbReference type="PRINTS" id="PR00722">
    <property type="entry name" value="CHYMOTRYPSIN"/>
</dbReference>
<dbReference type="RefSeq" id="WP_321544993.1">
    <property type="nucleotide sequence ID" value="NZ_JAXIVS010000002.1"/>
</dbReference>
<dbReference type="InterPro" id="IPR043504">
    <property type="entry name" value="Peptidase_S1_PA_chymotrypsin"/>
</dbReference>
<accession>A0ABU5H0G3</accession>
<evidence type="ECO:0000259" key="3">
    <source>
        <dbReference type="PROSITE" id="PS50240"/>
    </source>
</evidence>
<reference evidence="4 5" key="1">
    <citation type="submission" date="2023-12" db="EMBL/GenBank/DDBJ databases">
        <title>the genome sequence of Hyalangium sp. s54d21.</title>
        <authorList>
            <person name="Zhang X."/>
        </authorList>
    </citation>
    <scope>NUCLEOTIDE SEQUENCE [LARGE SCALE GENOMIC DNA]</scope>
    <source>
        <strain evidence="5">s54d21</strain>
    </source>
</reference>
<dbReference type="PROSITE" id="PS50240">
    <property type="entry name" value="TRYPSIN_DOM"/>
    <property type="match status" value="1"/>
</dbReference>
<protein>
    <submittedName>
        <fullName evidence="4">Trypsin-like serine protease</fullName>
        <ecNumber evidence="4">3.4.21.-</ecNumber>
    </submittedName>
</protein>
<feature type="chain" id="PRO_5046236748" evidence="2">
    <location>
        <begin position="28"/>
        <end position="335"/>
    </location>
</feature>
<keyword evidence="5" id="KW-1185">Reference proteome</keyword>
<dbReference type="SUPFAM" id="SSF50494">
    <property type="entry name" value="Trypsin-like serine proteases"/>
    <property type="match status" value="1"/>
</dbReference>
<dbReference type="InterPro" id="IPR051487">
    <property type="entry name" value="Ser/Thr_Proteases_Immune/Dev"/>
</dbReference>
<comment type="caution">
    <text evidence="4">The sequence shown here is derived from an EMBL/GenBank/DDBJ whole genome shotgun (WGS) entry which is preliminary data.</text>
</comment>
<dbReference type="Proteomes" id="UP001291309">
    <property type="component" value="Unassembled WGS sequence"/>
</dbReference>
<dbReference type="EMBL" id="JAXIVS010000002">
    <property type="protein sequence ID" value="MDY7226272.1"/>
    <property type="molecule type" value="Genomic_DNA"/>
</dbReference>
<sequence>MPHSRAQLTRLLLMLLVCHGCSSSAPALGPEFEHLPLGHELPVVSESKIDSLNRYRSTVKVTTTFLHPDTGALVKTCSGVLIHHRVVLTAGHCVCAEREPVPPEPQGITLIDSRSSCAKVATVRLLTYRPMEVEAEEVLSVPSDESEPYPGVVHPNEDIQIIYKEVETDSGRRIKDTVASHADLAVIFLKQSLEGVVEPVRLAKEPARRNEQVVLVGYGSETLVGGAIGKERRYGENDVLAIKSDGSTFQVGRQLNIQDTYEGEKPDVIRKKGSYATAGDSGGPCFRKRGAGFELVGIAKSTFAPPIVLSAYTSTPRYLGWLRKKIGESQAAQTD</sequence>
<dbReference type="InterPro" id="IPR018114">
    <property type="entry name" value="TRYPSIN_HIS"/>
</dbReference>
<dbReference type="SMART" id="SM00020">
    <property type="entry name" value="Tryp_SPc"/>
    <property type="match status" value="1"/>
</dbReference>
<proteinExistence type="predicted"/>
<dbReference type="InterPro" id="IPR001254">
    <property type="entry name" value="Trypsin_dom"/>
</dbReference>
<keyword evidence="1" id="KW-1015">Disulfide bond</keyword>
<evidence type="ECO:0000313" key="4">
    <source>
        <dbReference type="EMBL" id="MDY7226272.1"/>
    </source>
</evidence>
<name>A0ABU5H0G3_9BACT</name>
<dbReference type="Gene3D" id="2.40.10.10">
    <property type="entry name" value="Trypsin-like serine proteases"/>
    <property type="match status" value="1"/>
</dbReference>
<dbReference type="PROSITE" id="PS00134">
    <property type="entry name" value="TRYPSIN_HIS"/>
    <property type="match status" value="1"/>
</dbReference>
<evidence type="ECO:0000256" key="1">
    <source>
        <dbReference type="ARBA" id="ARBA00023157"/>
    </source>
</evidence>
<feature type="domain" description="Peptidase S1" evidence="3">
    <location>
        <begin position="43"/>
        <end position="327"/>
    </location>
</feature>
<evidence type="ECO:0000313" key="5">
    <source>
        <dbReference type="Proteomes" id="UP001291309"/>
    </source>
</evidence>
<dbReference type="InterPro" id="IPR009003">
    <property type="entry name" value="Peptidase_S1_PA"/>
</dbReference>
<evidence type="ECO:0000256" key="2">
    <source>
        <dbReference type="SAM" id="SignalP"/>
    </source>
</evidence>
<dbReference type="EC" id="3.4.21.-" evidence="4"/>
<keyword evidence="4" id="KW-0378">Hydrolase</keyword>